<protein>
    <submittedName>
        <fullName evidence="2">Uncharacterized protein</fullName>
    </submittedName>
</protein>
<proteinExistence type="predicted"/>
<feature type="non-terminal residue" evidence="2">
    <location>
        <position position="80"/>
    </location>
</feature>
<gene>
    <name evidence="2" type="ORF">AVDCRST_MAG87-3369</name>
</gene>
<accession>A0A6J4VNX4</accession>
<evidence type="ECO:0000313" key="2">
    <source>
        <dbReference type="EMBL" id="CAA9581103.1"/>
    </source>
</evidence>
<sequence>VVPPCHLVVRFPVARGSGREAFGTTWEQSGWQSPPRCARSSRPECPLVRRSCRRAKPAVRRSDRMPGDRQPGGGVAADHV</sequence>
<reference evidence="2" key="1">
    <citation type="submission" date="2020-02" db="EMBL/GenBank/DDBJ databases">
        <authorList>
            <person name="Meier V. D."/>
        </authorList>
    </citation>
    <scope>NUCLEOTIDE SEQUENCE</scope>
    <source>
        <strain evidence="2">AVDCRST_MAG87</strain>
    </source>
</reference>
<organism evidence="2">
    <name type="scientific">uncultured Thermomicrobiales bacterium</name>
    <dbReference type="NCBI Taxonomy" id="1645740"/>
    <lineage>
        <taxon>Bacteria</taxon>
        <taxon>Pseudomonadati</taxon>
        <taxon>Thermomicrobiota</taxon>
        <taxon>Thermomicrobia</taxon>
        <taxon>Thermomicrobiales</taxon>
        <taxon>environmental samples</taxon>
    </lineage>
</organism>
<feature type="compositionally biased region" description="Gly residues" evidence="1">
    <location>
        <begin position="70"/>
        <end position="80"/>
    </location>
</feature>
<feature type="non-terminal residue" evidence="2">
    <location>
        <position position="1"/>
    </location>
</feature>
<feature type="region of interest" description="Disordered" evidence="1">
    <location>
        <begin position="56"/>
        <end position="80"/>
    </location>
</feature>
<dbReference type="EMBL" id="CADCWJ010000738">
    <property type="protein sequence ID" value="CAA9581103.1"/>
    <property type="molecule type" value="Genomic_DNA"/>
</dbReference>
<name>A0A6J4VNX4_9BACT</name>
<dbReference type="AlphaFoldDB" id="A0A6J4VNX4"/>
<evidence type="ECO:0000256" key="1">
    <source>
        <dbReference type="SAM" id="MobiDB-lite"/>
    </source>
</evidence>